<reference evidence="6" key="1">
    <citation type="journal article" date="2019" name="Int. J. Syst. Evol. Microbiol.">
        <title>The Global Catalogue of Microorganisms (GCM) 10K type strain sequencing project: providing services to taxonomists for standard genome sequencing and annotation.</title>
        <authorList>
            <consortium name="The Broad Institute Genomics Platform"/>
            <consortium name="The Broad Institute Genome Sequencing Center for Infectious Disease"/>
            <person name="Wu L."/>
            <person name="Ma J."/>
        </authorList>
    </citation>
    <scope>NUCLEOTIDE SEQUENCE [LARGE SCALE GENOMIC DNA]</scope>
    <source>
        <strain evidence="6">JCM 17666</strain>
    </source>
</reference>
<dbReference type="SMART" id="SM00345">
    <property type="entry name" value="HTH_GNTR"/>
    <property type="match status" value="1"/>
</dbReference>
<keyword evidence="3" id="KW-0804">Transcription</keyword>
<dbReference type="InterPro" id="IPR008920">
    <property type="entry name" value="TF_FadR/GntR_C"/>
</dbReference>
<feature type="domain" description="HTH gntR-type" evidence="4">
    <location>
        <begin position="16"/>
        <end position="83"/>
    </location>
</feature>
<dbReference type="Gene3D" id="1.10.10.10">
    <property type="entry name" value="Winged helix-like DNA-binding domain superfamily/Winged helix DNA-binding domain"/>
    <property type="match status" value="1"/>
</dbReference>
<dbReference type="SMART" id="SM00895">
    <property type="entry name" value="FCD"/>
    <property type="match status" value="1"/>
</dbReference>
<proteinExistence type="predicted"/>
<dbReference type="EMBL" id="BAABFO010000035">
    <property type="protein sequence ID" value="GAA4342849.1"/>
    <property type="molecule type" value="Genomic_DNA"/>
</dbReference>
<dbReference type="CDD" id="cd07377">
    <property type="entry name" value="WHTH_GntR"/>
    <property type="match status" value="1"/>
</dbReference>
<dbReference type="PROSITE" id="PS50949">
    <property type="entry name" value="HTH_GNTR"/>
    <property type="match status" value="1"/>
</dbReference>
<evidence type="ECO:0000313" key="6">
    <source>
        <dbReference type="Proteomes" id="UP001501671"/>
    </source>
</evidence>
<accession>A0ABP8HQQ1</accession>
<evidence type="ECO:0000256" key="2">
    <source>
        <dbReference type="ARBA" id="ARBA00023125"/>
    </source>
</evidence>
<evidence type="ECO:0000256" key="1">
    <source>
        <dbReference type="ARBA" id="ARBA00023015"/>
    </source>
</evidence>
<keyword evidence="2" id="KW-0238">DNA-binding</keyword>
<dbReference type="SUPFAM" id="SSF48008">
    <property type="entry name" value="GntR ligand-binding domain-like"/>
    <property type="match status" value="1"/>
</dbReference>
<sequence>MDESVETFFNTEDAQGPLAEAVFQQMLEAIYQGRLAPGGVINEVSLAQEFGVSRGPVREAIRRLQGIQLVTREPYQKARVVSLSAESALELFQMRMALEGVACNLATHRMSDEEISQVLSELEQDRRNRLIGGGNGQGRSAPRAFDFHERIVRACGNQRIIHALCGDLYHLLRIYRRHSGTVLERKHDAYDEHWQILRAIKARDAGLAESLMRSHIERAARHLSEHLPYPEATTSRGG</sequence>
<dbReference type="Proteomes" id="UP001501671">
    <property type="component" value="Unassembled WGS sequence"/>
</dbReference>
<keyword evidence="6" id="KW-1185">Reference proteome</keyword>
<keyword evidence="1" id="KW-0805">Transcription regulation</keyword>
<dbReference type="Gene3D" id="1.20.120.530">
    <property type="entry name" value="GntR ligand-binding domain-like"/>
    <property type="match status" value="1"/>
</dbReference>
<dbReference type="PANTHER" id="PTHR43537:SF49">
    <property type="entry name" value="TRANSCRIPTIONAL REGULATORY PROTEIN"/>
    <property type="match status" value="1"/>
</dbReference>
<dbReference type="SUPFAM" id="SSF46785">
    <property type="entry name" value="Winged helix' DNA-binding domain"/>
    <property type="match status" value="1"/>
</dbReference>
<gene>
    <name evidence="5" type="ORF">GCM10023144_45280</name>
</gene>
<organism evidence="5 6">
    <name type="scientific">Pigmentiphaga soli</name>
    <dbReference type="NCBI Taxonomy" id="1007095"/>
    <lineage>
        <taxon>Bacteria</taxon>
        <taxon>Pseudomonadati</taxon>
        <taxon>Pseudomonadota</taxon>
        <taxon>Betaproteobacteria</taxon>
        <taxon>Burkholderiales</taxon>
        <taxon>Alcaligenaceae</taxon>
        <taxon>Pigmentiphaga</taxon>
    </lineage>
</organism>
<evidence type="ECO:0000259" key="4">
    <source>
        <dbReference type="PROSITE" id="PS50949"/>
    </source>
</evidence>
<protein>
    <submittedName>
        <fullName evidence="5">GntR family transcriptional regulator</fullName>
    </submittedName>
</protein>
<comment type="caution">
    <text evidence="5">The sequence shown here is derived from an EMBL/GenBank/DDBJ whole genome shotgun (WGS) entry which is preliminary data.</text>
</comment>
<dbReference type="PANTHER" id="PTHR43537">
    <property type="entry name" value="TRANSCRIPTIONAL REGULATOR, GNTR FAMILY"/>
    <property type="match status" value="1"/>
</dbReference>
<dbReference type="Pfam" id="PF07729">
    <property type="entry name" value="FCD"/>
    <property type="match status" value="1"/>
</dbReference>
<name>A0ABP8HQQ1_9BURK</name>
<dbReference type="InterPro" id="IPR011711">
    <property type="entry name" value="GntR_C"/>
</dbReference>
<dbReference type="Pfam" id="PF00392">
    <property type="entry name" value="GntR"/>
    <property type="match status" value="1"/>
</dbReference>
<evidence type="ECO:0000313" key="5">
    <source>
        <dbReference type="EMBL" id="GAA4342849.1"/>
    </source>
</evidence>
<dbReference type="InterPro" id="IPR036388">
    <property type="entry name" value="WH-like_DNA-bd_sf"/>
</dbReference>
<dbReference type="InterPro" id="IPR000524">
    <property type="entry name" value="Tscrpt_reg_HTH_GntR"/>
</dbReference>
<evidence type="ECO:0000256" key="3">
    <source>
        <dbReference type="ARBA" id="ARBA00023163"/>
    </source>
</evidence>
<dbReference type="InterPro" id="IPR036390">
    <property type="entry name" value="WH_DNA-bd_sf"/>
</dbReference>